<evidence type="ECO:0000256" key="1">
    <source>
        <dbReference type="SAM" id="Phobius"/>
    </source>
</evidence>
<comment type="caution">
    <text evidence="2">The sequence shown here is derived from an EMBL/GenBank/DDBJ whole genome shotgun (WGS) entry which is preliminary data.</text>
</comment>
<dbReference type="STRING" id="59196.RICGR_0527"/>
<accession>A8PLT7</accession>
<gene>
    <name evidence="2" type="ORF">RICGR_0527</name>
</gene>
<dbReference type="Proteomes" id="UP000054075">
    <property type="component" value="Unassembled WGS sequence"/>
</dbReference>
<keyword evidence="1" id="KW-0812">Transmembrane</keyword>
<name>A8PLT7_9COXI</name>
<dbReference type="EMBL" id="AAQJ02000001">
    <property type="protein sequence ID" value="EDP46317.1"/>
    <property type="molecule type" value="Genomic_DNA"/>
</dbReference>
<keyword evidence="3" id="KW-1185">Reference proteome</keyword>
<dbReference type="AlphaFoldDB" id="A8PLT7"/>
<evidence type="ECO:0000313" key="3">
    <source>
        <dbReference type="Proteomes" id="UP000054075"/>
    </source>
</evidence>
<dbReference type="RefSeq" id="WP_006035300.1">
    <property type="nucleotide sequence ID" value="NZ_AAQJ02000001.1"/>
</dbReference>
<organism evidence="2 3">
    <name type="scientific">Rickettsiella grylli</name>
    <dbReference type="NCBI Taxonomy" id="59196"/>
    <lineage>
        <taxon>Bacteria</taxon>
        <taxon>Pseudomonadati</taxon>
        <taxon>Pseudomonadota</taxon>
        <taxon>Gammaproteobacteria</taxon>
        <taxon>Legionellales</taxon>
        <taxon>Coxiellaceae</taxon>
        <taxon>Rickettsiella</taxon>
    </lineage>
</organism>
<sequence>MHKEMDEKNEIIRRSLALLLNHLIDIKTKRELSPFKIFYEVTHSIDDLTEGIKQLEAIQFQSIADFNSVIKLREIEFFFSKSKTLKDFTYSNYRTQVSDSFLTYVDIEFQLDHLFYKVDDLVNRGFFLAAKSANTLVSDLKKLDLLYFEEKKITYLDYQFQALAAIDKARFLLEEHRGYKELLGNLVVLILTLGTAFFVNKVVNGRFLFFQETETSKQLHALKQKISTLTIPFPI</sequence>
<keyword evidence="1" id="KW-0472">Membrane</keyword>
<protein>
    <submittedName>
        <fullName evidence="2">Effector protein B, substrate of the Dot/Icm secretion system</fullName>
    </submittedName>
</protein>
<feature type="transmembrane region" description="Helical" evidence="1">
    <location>
        <begin position="182"/>
        <end position="199"/>
    </location>
</feature>
<evidence type="ECO:0000313" key="2">
    <source>
        <dbReference type="EMBL" id="EDP46317.1"/>
    </source>
</evidence>
<proteinExistence type="predicted"/>
<reference evidence="2" key="2">
    <citation type="submission" date="2007-10" db="EMBL/GenBank/DDBJ databases">
        <authorList>
            <person name="Myers G.S."/>
        </authorList>
    </citation>
    <scope>NUCLEOTIDE SEQUENCE [LARGE SCALE GENOMIC DNA]</scope>
</reference>
<keyword evidence="1" id="KW-1133">Transmembrane helix</keyword>
<reference evidence="2" key="1">
    <citation type="submission" date="2006-04" db="EMBL/GenBank/DDBJ databases">
        <authorList>
            <person name="Seshadri R."/>
            <person name="Federici B.A."/>
        </authorList>
    </citation>
    <scope>NUCLEOTIDE SEQUENCE [LARGE SCALE GENOMIC DNA]</scope>
</reference>